<dbReference type="EMBL" id="BAAANB010000021">
    <property type="protein sequence ID" value="GAA2039191.1"/>
    <property type="molecule type" value="Genomic_DNA"/>
</dbReference>
<comment type="caution">
    <text evidence="2">The sequence shown here is derived from an EMBL/GenBank/DDBJ whole genome shotgun (WGS) entry which is preliminary data.</text>
</comment>
<evidence type="ECO:0000256" key="1">
    <source>
        <dbReference type="SAM" id="MobiDB-lite"/>
    </source>
</evidence>
<evidence type="ECO:0000313" key="3">
    <source>
        <dbReference type="Proteomes" id="UP001501285"/>
    </source>
</evidence>
<sequence length="82" mass="8023">MGGLVEVAGPDGAGVCAGLADGVRAGEPVGGVLLEGLPWALVPAPRPACDVGVGVDPPVQPARTSVRPSPAARDEAHLIGRP</sequence>
<accession>A0ABN2URV7</accession>
<feature type="region of interest" description="Disordered" evidence="1">
    <location>
        <begin position="53"/>
        <end position="82"/>
    </location>
</feature>
<name>A0ABN2URV7_9MICO</name>
<keyword evidence="3" id="KW-1185">Reference proteome</keyword>
<organism evidence="2 3">
    <name type="scientific">Terrabacter terrae</name>
    <dbReference type="NCBI Taxonomy" id="318434"/>
    <lineage>
        <taxon>Bacteria</taxon>
        <taxon>Bacillati</taxon>
        <taxon>Actinomycetota</taxon>
        <taxon>Actinomycetes</taxon>
        <taxon>Micrococcales</taxon>
        <taxon>Intrasporangiaceae</taxon>
        <taxon>Terrabacter</taxon>
    </lineage>
</organism>
<protein>
    <submittedName>
        <fullName evidence="2">Uncharacterized protein</fullName>
    </submittedName>
</protein>
<evidence type="ECO:0000313" key="2">
    <source>
        <dbReference type="EMBL" id="GAA2039191.1"/>
    </source>
</evidence>
<feature type="compositionally biased region" description="Basic and acidic residues" evidence="1">
    <location>
        <begin position="72"/>
        <end position="82"/>
    </location>
</feature>
<dbReference type="Proteomes" id="UP001501285">
    <property type="component" value="Unassembled WGS sequence"/>
</dbReference>
<reference evidence="2 3" key="1">
    <citation type="journal article" date="2019" name="Int. J. Syst. Evol. Microbiol.">
        <title>The Global Catalogue of Microorganisms (GCM) 10K type strain sequencing project: providing services to taxonomists for standard genome sequencing and annotation.</title>
        <authorList>
            <consortium name="The Broad Institute Genomics Platform"/>
            <consortium name="The Broad Institute Genome Sequencing Center for Infectious Disease"/>
            <person name="Wu L."/>
            <person name="Ma J."/>
        </authorList>
    </citation>
    <scope>NUCLEOTIDE SEQUENCE [LARGE SCALE GENOMIC DNA]</scope>
    <source>
        <strain evidence="2 3">JCM 14283</strain>
    </source>
</reference>
<gene>
    <name evidence="2" type="ORF">GCM10009740_34790</name>
</gene>
<proteinExistence type="predicted"/>